<feature type="transmembrane region" description="Helical" evidence="1">
    <location>
        <begin position="12"/>
        <end position="30"/>
    </location>
</feature>
<sequence length="44" mass="4883">MTFRDFLKNYSKMGIVISGIVLLSICAFAPTNEPKSSDETKETV</sequence>
<keyword evidence="1" id="KW-0812">Transmembrane</keyword>
<evidence type="ECO:0000256" key="1">
    <source>
        <dbReference type="SAM" id="Phobius"/>
    </source>
</evidence>
<evidence type="ECO:0000313" key="2">
    <source>
        <dbReference type="EMBL" id="QHT84121.1"/>
    </source>
</evidence>
<proteinExistence type="predicted"/>
<organism evidence="2">
    <name type="scientific">viral metagenome</name>
    <dbReference type="NCBI Taxonomy" id="1070528"/>
    <lineage>
        <taxon>unclassified sequences</taxon>
        <taxon>metagenomes</taxon>
        <taxon>organismal metagenomes</taxon>
    </lineage>
</organism>
<reference evidence="2" key="1">
    <citation type="journal article" date="2020" name="Nature">
        <title>Giant virus diversity and host interactions through global metagenomics.</title>
        <authorList>
            <person name="Schulz F."/>
            <person name="Roux S."/>
            <person name="Paez-Espino D."/>
            <person name="Jungbluth S."/>
            <person name="Walsh D.A."/>
            <person name="Denef V.J."/>
            <person name="McMahon K.D."/>
            <person name="Konstantinidis K.T."/>
            <person name="Eloe-Fadrosh E.A."/>
            <person name="Kyrpides N.C."/>
            <person name="Woyke T."/>
        </authorList>
    </citation>
    <scope>NUCLEOTIDE SEQUENCE</scope>
    <source>
        <strain evidence="2">GVMAG-M-3300023184-16</strain>
    </source>
</reference>
<protein>
    <submittedName>
        <fullName evidence="2">Uncharacterized protein</fullName>
    </submittedName>
</protein>
<keyword evidence="1" id="KW-0472">Membrane</keyword>
<accession>A0A6C0HTV4</accession>
<keyword evidence="1" id="KW-1133">Transmembrane helix</keyword>
<name>A0A6C0HTV4_9ZZZZ</name>
<dbReference type="EMBL" id="MN740015">
    <property type="protein sequence ID" value="QHT84121.1"/>
    <property type="molecule type" value="Genomic_DNA"/>
</dbReference>
<dbReference type="AlphaFoldDB" id="A0A6C0HTV4"/>